<keyword evidence="4" id="KW-1185">Reference proteome</keyword>
<evidence type="ECO:0000259" key="2">
    <source>
        <dbReference type="Pfam" id="PF14258"/>
    </source>
</evidence>
<accession>A0A0G9MTF5</accession>
<feature type="transmembrane region" description="Helical" evidence="1">
    <location>
        <begin position="288"/>
        <end position="307"/>
    </location>
</feature>
<dbReference type="EMBL" id="LBHB01000002">
    <property type="protein sequence ID" value="KLE33991.1"/>
    <property type="molecule type" value="Genomic_DNA"/>
</dbReference>
<comment type="caution">
    <text evidence="3">The sequence shown here is derived from an EMBL/GenBank/DDBJ whole genome shotgun (WGS) entry which is preliminary data.</text>
</comment>
<organism evidence="3 4">
    <name type="scientific">Aurantiacibacter luteus</name>
    <dbReference type="NCBI Taxonomy" id="1581420"/>
    <lineage>
        <taxon>Bacteria</taxon>
        <taxon>Pseudomonadati</taxon>
        <taxon>Pseudomonadota</taxon>
        <taxon>Alphaproteobacteria</taxon>
        <taxon>Sphingomonadales</taxon>
        <taxon>Erythrobacteraceae</taxon>
        <taxon>Aurantiacibacter</taxon>
    </lineage>
</organism>
<keyword evidence="1" id="KW-0812">Transmembrane</keyword>
<dbReference type="InterPro" id="IPR025646">
    <property type="entry name" value="DUF4350"/>
</dbReference>
<sequence>MGRVSRARGPFRPGAVLAMLLVGALAFLLMLYAIGRGWTGDSEGEGGAHAGANGLNGFSGLVQLLDGSGYEVEVSRNRARLSDAALVVLTPQLNGDAEAIGEAIMERQDMDAGPTLLILPKWFALPVPQNDQVESEPGWVALAGAASPTWFGELDWAEGGELALGETRGWNGFGASGALPDPDKVQALVKQPNLEIEPVVVDSEGDVLAGRLQSTADYYDYEPYPVIVVFEPDLLNNYGLADRGRAEAAVALIDAAMDGEDLPIVFDMTLAGLGSAENLLTLAFRPPFLAATLCLLLAALVIGWRAFNRFGPPVAEAPAMARGKRQLARNGAALVARVKRFHLLKDPYEALVGRRVAARLGLRVADTDAREAAIDRVLAARGHAGPAFASLAADLRAADHARDIIRAATALRNFERTLTP</sequence>
<gene>
    <name evidence="3" type="ORF">AAW00_06675</name>
</gene>
<reference evidence="3 4" key="1">
    <citation type="submission" date="2015-04" db="EMBL/GenBank/DDBJ databases">
        <title>The draft genome sequence of Erythrobacter luteus KA37.</title>
        <authorList>
            <person name="Zhuang L."/>
            <person name="Liu Y."/>
            <person name="Shao Z."/>
        </authorList>
    </citation>
    <scope>NUCLEOTIDE SEQUENCE [LARGE SCALE GENOMIC DNA]</scope>
    <source>
        <strain evidence="3 4">KA37</strain>
    </source>
</reference>
<keyword evidence="1" id="KW-1133">Transmembrane helix</keyword>
<dbReference type="STRING" id="1581420.AAW00_06675"/>
<feature type="transmembrane region" description="Helical" evidence="1">
    <location>
        <begin position="15"/>
        <end position="34"/>
    </location>
</feature>
<evidence type="ECO:0000313" key="3">
    <source>
        <dbReference type="EMBL" id="KLE33991.1"/>
    </source>
</evidence>
<name>A0A0G9MTF5_9SPHN</name>
<evidence type="ECO:0000256" key="1">
    <source>
        <dbReference type="SAM" id="Phobius"/>
    </source>
</evidence>
<dbReference type="Pfam" id="PF14258">
    <property type="entry name" value="DUF4350"/>
    <property type="match status" value="1"/>
</dbReference>
<dbReference type="AlphaFoldDB" id="A0A0G9MTF5"/>
<dbReference type="Proteomes" id="UP000053464">
    <property type="component" value="Unassembled WGS sequence"/>
</dbReference>
<keyword evidence="1" id="KW-0472">Membrane</keyword>
<evidence type="ECO:0000313" key="4">
    <source>
        <dbReference type="Proteomes" id="UP000053464"/>
    </source>
</evidence>
<dbReference type="PATRIC" id="fig|1581420.6.peg.1356"/>
<feature type="domain" description="DUF4350" evidence="2">
    <location>
        <begin position="56"/>
        <end position="253"/>
    </location>
</feature>
<protein>
    <recommendedName>
        <fullName evidence="2">DUF4350 domain-containing protein</fullName>
    </recommendedName>
</protein>
<proteinExistence type="predicted"/>